<dbReference type="SUPFAM" id="SSF142795">
    <property type="entry name" value="CAC2185-like"/>
    <property type="match status" value="1"/>
</dbReference>
<sequence length="216" mass="25578">MIQRVIAYVYKRTLFRVYRSYVNEKHKKKLTNKNFSIISNNCIGGITCSDLDQPFNSPTVDCFFYSSCYIKFCQNLKYYFSQELVEVPESKYAGKCGYVVAHLDDIEIHFIHDQDFALAKEKWDRRKQRVNFDNLFFTMSDRDLCDESDIDAFLNIDKDRAVFFSAKKRSNANNFIYCYNEKGEITTPLFAMYRVFEKYFNMVEWLNTGSIKAGEK</sequence>
<dbReference type="Proteomes" id="UP000241954">
    <property type="component" value="Unassembled WGS sequence"/>
</dbReference>
<evidence type="ECO:0000313" key="1">
    <source>
        <dbReference type="EMBL" id="PSV99591.1"/>
    </source>
</evidence>
<name>A0A2T3MR17_9GAMM</name>
<reference evidence="1 4" key="1">
    <citation type="submission" date="2018-01" db="EMBL/GenBank/DDBJ databases">
        <title>Whole genome sequencing of Histamine producing bacteria.</title>
        <authorList>
            <person name="Butler K."/>
        </authorList>
    </citation>
    <scope>NUCLEOTIDE SEQUENCE [LARGE SCALE GENOMIC DNA]</scope>
    <source>
        <strain evidence="2 3">ATCC 51761</strain>
        <strain evidence="1 4">NCIMB 13481</strain>
    </source>
</reference>
<dbReference type="Proteomes" id="UP000241190">
    <property type="component" value="Unassembled WGS sequence"/>
</dbReference>
<dbReference type="RefSeq" id="WP_052667788.1">
    <property type="nucleotide sequence ID" value="NZ_JZSR01000007.1"/>
</dbReference>
<dbReference type="InterPro" id="IPR015037">
    <property type="entry name" value="DUF1919"/>
</dbReference>
<dbReference type="AlphaFoldDB" id="A0A2T3MR17"/>
<dbReference type="EMBL" id="PYOP01000031">
    <property type="protein sequence ID" value="PSW92940.1"/>
    <property type="molecule type" value="Genomic_DNA"/>
</dbReference>
<evidence type="ECO:0000313" key="2">
    <source>
        <dbReference type="EMBL" id="PSW92940.1"/>
    </source>
</evidence>
<gene>
    <name evidence="1" type="ORF">C9I88_00040</name>
    <name evidence="2" type="ORF">C9J52_16140</name>
</gene>
<evidence type="ECO:0000313" key="4">
    <source>
        <dbReference type="Proteomes" id="UP000241954"/>
    </source>
</evidence>
<protein>
    <submittedName>
        <fullName evidence="1">DUF1919 domain-containing protein</fullName>
    </submittedName>
</protein>
<keyword evidence="3" id="KW-1185">Reference proteome</keyword>
<evidence type="ECO:0000313" key="3">
    <source>
        <dbReference type="Proteomes" id="UP000241190"/>
    </source>
</evidence>
<dbReference type="OrthoDB" id="6636518at2"/>
<dbReference type="GeneID" id="93547035"/>
<dbReference type="EMBL" id="PYLW01000001">
    <property type="protein sequence ID" value="PSV99591.1"/>
    <property type="molecule type" value="Genomic_DNA"/>
</dbReference>
<comment type="caution">
    <text evidence="1">The sequence shown here is derived from an EMBL/GenBank/DDBJ whole genome shotgun (WGS) entry which is preliminary data.</text>
</comment>
<accession>A0A2T3MR17</accession>
<organism evidence="1 4">
    <name type="scientific">Photobacterium iliopiscarium</name>
    <dbReference type="NCBI Taxonomy" id="56192"/>
    <lineage>
        <taxon>Bacteria</taxon>
        <taxon>Pseudomonadati</taxon>
        <taxon>Pseudomonadota</taxon>
        <taxon>Gammaproteobacteria</taxon>
        <taxon>Vibrionales</taxon>
        <taxon>Vibrionaceae</taxon>
        <taxon>Photobacterium</taxon>
    </lineage>
</organism>
<dbReference type="Pfam" id="PF08942">
    <property type="entry name" value="DUF1919"/>
    <property type="match status" value="1"/>
</dbReference>
<dbReference type="InterPro" id="IPR037226">
    <property type="entry name" value="CAC2185-like_sf"/>
</dbReference>
<proteinExistence type="predicted"/>